<proteinExistence type="predicted"/>
<dbReference type="AlphaFoldDB" id="A0A8D8RKJ4"/>
<evidence type="ECO:0000313" key="1">
    <source>
        <dbReference type="EMBL" id="CAG6653123.1"/>
    </source>
</evidence>
<sequence>MASLLSEVYKKMPYLHHGGKFCQLTHTNVNKRKKEKWQHRRLKLRETKYNINYVVVPTFRVFTVKTKRIPILLFYQLHFTQYFDTYKLTSNSFFENCNTGLFTFHYTNR</sequence>
<accession>A0A8D8RKJ4</accession>
<organism evidence="1">
    <name type="scientific">Cacopsylla melanoneura</name>
    <dbReference type="NCBI Taxonomy" id="428564"/>
    <lineage>
        <taxon>Eukaryota</taxon>
        <taxon>Metazoa</taxon>
        <taxon>Ecdysozoa</taxon>
        <taxon>Arthropoda</taxon>
        <taxon>Hexapoda</taxon>
        <taxon>Insecta</taxon>
        <taxon>Pterygota</taxon>
        <taxon>Neoptera</taxon>
        <taxon>Paraneoptera</taxon>
        <taxon>Hemiptera</taxon>
        <taxon>Sternorrhyncha</taxon>
        <taxon>Psylloidea</taxon>
        <taxon>Psyllidae</taxon>
        <taxon>Psyllinae</taxon>
        <taxon>Cacopsylla</taxon>
    </lineage>
</organism>
<protein>
    <submittedName>
        <fullName evidence="1">Uncharacterized protein</fullName>
    </submittedName>
</protein>
<name>A0A8D8RKJ4_9HEMI</name>
<dbReference type="EMBL" id="HBUF01172088">
    <property type="protein sequence ID" value="CAG6653123.1"/>
    <property type="molecule type" value="Transcribed_RNA"/>
</dbReference>
<reference evidence="1" key="1">
    <citation type="submission" date="2021-05" db="EMBL/GenBank/DDBJ databases">
        <authorList>
            <person name="Alioto T."/>
            <person name="Alioto T."/>
            <person name="Gomez Garrido J."/>
        </authorList>
    </citation>
    <scope>NUCLEOTIDE SEQUENCE</scope>
</reference>